<dbReference type="AlphaFoldDB" id="A0AA39MBC6"/>
<protein>
    <submittedName>
        <fullName evidence="1">Uncharacterized protein</fullName>
    </submittedName>
</protein>
<accession>A0AA39MBC6</accession>
<comment type="caution">
    <text evidence="1">The sequence shown here is derived from an EMBL/GenBank/DDBJ whole genome shotgun (WGS) entry which is preliminary data.</text>
</comment>
<dbReference type="Proteomes" id="UP001175271">
    <property type="component" value="Unassembled WGS sequence"/>
</dbReference>
<evidence type="ECO:0000313" key="2">
    <source>
        <dbReference type="Proteomes" id="UP001175271"/>
    </source>
</evidence>
<organism evidence="1 2">
    <name type="scientific">Steinernema hermaphroditum</name>
    <dbReference type="NCBI Taxonomy" id="289476"/>
    <lineage>
        <taxon>Eukaryota</taxon>
        <taxon>Metazoa</taxon>
        <taxon>Ecdysozoa</taxon>
        <taxon>Nematoda</taxon>
        <taxon>Chromadorea</taxon>
        <taxon>Rhabditida</taxon>
        <taxon>Tylenchina</taxon>
        <taxon>Panagrolaimomorpha</taxon>
        <taxon>Strongyloidoidea</taxon>
        <taxon>Steinernematidae</taxon>
        <taxon>Steinernema</taxon>
    </lineage>
</organism>
<dbReference type="EMBL" id="JAUCMV010000001">
    <property type="protein sequence ID" value="KAK0428521.1"/>
    <property type="molecule type" value="Genomic_DNA"/>
</dbReference>
<reference evidence="1" key="1">
    <citation type="submission" date="2023-06" db="EMBL/GenBank/DDBJ databases">
        <title>Genomic analysis of the entomopathogenic nematode Steinernema hermaphroditum.</title>
        <authorList>
            <person name="Schwarz E.M."/>
            <person name="Heppert J.K."/>
            <person name="Baniya A."/>
            <person name="Schwartz H.T."/>
            <person name="Tan C.-H."/>
            <person name="Antoshechkin I."/>
            <person name="Sternberg P.W."/>
            <person name="Goodrich-Blair H."/>
            <person name="Dillman A.R."/>
        </authorList>
    </citation>
    <scope>NUCLEOTIDE SEQUENCE</scope>
    <source>
        <strain evidence="1">PS9179</strain>
        <tissue evidence="1">Whole animal</tissue>
    </source>
</reference>
<evidence type="ECO:0000313" key="1">
    <source>
        <dbReference type="EMBL" id="KAK0428521.1"/>
    </source>
</evidence>
<keyword evidence="2" id="KW-1185">Reference proteome</keyword>
<name>A0AA39MBC6_9BILA</name>
<sequence length="290" mass="34329">MNTLSPDFWDRVYHLLRESTIRAADKKLSRRLWSPCARYHLKKRANHAVRLPIPVKRHVSDSDDESDPETNEEILEKVKKNSYFRITHITLGLDLQPEELLDSALPYIAFDDDSSLDIYNLPRPTYARILEKIWSAECLFTCLNLRYVSEVSKKILLRHKEKKILKRVVLRDGWRASEMEWIEDLLHQKQLTFFRSDWATEILFDKPQIEKLISAVFEQSKQRGAKQENYKLRITGISVQEMIDVMKRFGFTDRIRYFSRGSVTISACHYDRATEKWIINDIMNISSDPY</sequence>
<gene>
    <name evidence="1" type="ORF">QR680_010846</name>
</gene>
<proteinExistence type="predicted"/>